<comment type="caution">
    <text evidence="1">The sequence shown here is derived from an EMBL/GenBank/DDBJ whole genome shotgun (WGS) entry which is preliminary data.</text>
</comment>
<gene>
    <name evidence="1" type="ORF">KIN20_026516</name>
</gene>
<proteinExistence type="predicted"/>
<protein>
    <submittedName>
        <fullName evidence="1">Uncharacterized protein</fullName>
    </submittedName>
</protein>
<organism evidence="1 2">
    <name type="scientific">Parelaphostrongylus tenuis</name>
    <name type="common">Meningeal worm</name>
    <dbReference type="NCBI Taxonomy" id="148309"/>
    <lineage>
        <taxon>Eukaryota</taxon>
        <taxon>Metazoa</taxon>
        <taxon>Ecdysozoa</taxon>
        <taxon>Nematoda</taxon>
        <taxon>Chromadorea</taxon>
        <taxon>Rhabditida</taxon>
        <taxon>Rhabditina</taxon>
        <taxon>Rhabditomorpha</taxon>
        <taxon>Strongyloidea</taxon>
        <taxon>Metastrongylidae</taxon>
        <taxon>Parelaphostrongylus</taxon>
    </lineage>
</organism>
<evidence type="ECO:0000313" key="2">
    <source>
        <dbReference type="Proteomes" id="UP001196413"/>
    </source>
</evidence>
<name>A0AAD5WCY2_PARTN</name>
<feature type="non-terminal residue" evidence="1">
    <location>
        <position position="1"/>
    </location>
</feature>
<dbReference type="EMBL" id="JAHQIW010005442">
    <property type="protein sequence ID" value="KAJ1366006.1"/>
    <property type="molecule type" value="Genomic_DNA"/>
</dbReference>
<sequence>MGQRLAPSLAIAFMYKVKLQFSFTAHCSTAGAGLWQIHVDYSKQNGLGASDSIITQYFSNLSCKIHNAKNGVQTDIAKGHNSTNENRHRFQIDRSTYDYGVIEKCSDNVDLSGLANEPSAIISVASHKAVIQ</sequence>
<reference evidence="1" key="1">
    <citation type="submission" date="2021-06" db="EMBL/GenBank/DDBJ databases">
        <title>Parelaphostrongylus tenuis whole genome reference sequence.</title>
        <authorList>
            <person name="Garwood T.J."/>
            <person name="Larsen P.A."/>
            <person name="Fountain-Jones N.M."/>
            <person name="Garbe J.R."/>
            <person name="Macchietto M.G."/>
            <person name="Kania S.A."/>
            <person name="Gerhold R.W."/>
            <person name="Richards J.E."/>
            <person name="Wolf T.M."/>
        </authorList>
    </citation>
    <scope>NUCLEOTIDE SEQUENCE</scope>
    <source>
        <strain evidence="1">MNPRO001-30</strain>
        <tissue evidence="1">Meninges</tissue>
    </source>
</reference>
<evidence type="ECO:0000313" key="1">
    <source>
        <dbReference type="EMBL" id="KAJ1366006.1"/>
    </source>
</evidence>
<keyword evidence="2" id="KW-1185">Reference proteome</keyword>
<dbReference type="AlphaFoldDB" id="A0AAD5WCY2"/>
<dbReference type="Proteomes" id="UP001196413">
    <property type="component" value="Unassembled WGS sequence"/>
</dbReference>
<accession>A0AAD5WCY2</accession>